<feature type="signal peptide" evidence="1">
    <location>
        <begin position="1"/>
        <end position="26"/>
    </location>
</feature>
<dbReference type="RefSeq" id="WP_167204822.1">
    <property type="nucleotide sequence ID" value="NZ_JAASRO010000001.1"/>
</dbReference>
<evidence type="ECO:0000313" key="3">
    <source>
        <dbReference type="EMBL" id="NIK55851.1"/>
    </source>
</evidence>
<reference evidence="3 4" key="1">
    <citation type="submission" date="2020-03" db="EMBL/GenBank/DDBJ databases">
        <title>Sequencing the genomes of 1000 actinobacteria strains.</title>
        <authorList>
            <person name="Klenk H.-P."/>
        </authorList>
    </citation>
    <scope>NUCLEOTIDE SEQUENCE [LARGE SCALE GENOMIC DNA]</scope>
    <source>
        <strain evidence="3 4">DSM 45490</strain>
    </source>
</reference>
<accession>A0A7X5ZZ56</accession>
<keyword evidence="4" id="KW-1185">Reference proteome</keyword>
<gene>
    <name evidence="3" type="ORF">BJY22_001568</name>
</gene>
<proteinExistence type="predicted"/>
<dbReference type="Proteomes" id="UP000555407">
    <property type="component" value="Unassembled WGS sequence"/>
</dbReference>
<evidence type="ECO:0000313" key="4">
    <source>
        <dbReference type="Proteomes" id="UP000555407"/>
    </source>
</evidence>
<protein>
    <recommendedName>
        <fullName evidence="2">N,N-dimethylformamidase beta subunit-like C-terminal domain-containing protein</fullName>
    </recommendedName>
</protein>
<feature type="chain" id="PRO_5038809723" description="N,N-dimethylformamidase beta subunit-like C-terminal domain-containing protein" evidence="1">
    <location>
        <begin position="27"/>
        <end position="752"/>
    </location>
</feature>
<keyword evidence="1" id="KW-0732">Signal</keyword>
<name>A0A7X5ZZ56_9ACTN</name>
<dbReference type="InterPro" id="IPR046540">
    <property type="entry name" value="DMFA2_C"/>
</dbReference>
<dbReference type="Pfam" id="PF20254">
    <property type="entry name" value="DMFA2_C"/>
    <property type="match status" value="1"/>
</dbReference>
<dbReference type="EMBL" id="JAASRO010000001">
    <property type="protein sequence ID" value="NIK55851.1"/>
    <property type="molecule type" value="Genomic_DNA"/>
</dbReference>
<evidence type="ECO:0000256" key="1">
    <source>
        <dbReference type="SAM" id="SignalP"/>
    </source>
</evidence>
<comment type="caution">
    <text evidence="3">The sequence shown here is derived from an EMBL/GenBank/DDBJ whole genome shotgun (WGS) entry which is preliminary data.</text>
</comment>
<dbReference type="AlphaFoldDB" id="A0A7X5ZZ56"/>
<sequence>MNSWGLRRSVAVGTALLLVGSALTVAAGPAAAVVANVAISGTTASNGTTTLSYRATVTRAGTLRYILVSIPPGSGGRITSVNGAVRTVSPGVLQWRPSRTLTVAVGAKFSVPFYGVRLPGGGPWTLSFRAVGTTGAALSAGTGTLIRPADVRIIATNPVPGQRTTLSYAGTVGRPGVLAAVRMKLPTGVRGTLTSVNGTLTVSSGYATWRPRSRISVRGGVRLAIPIYGAVLSKYGGIMRLGMTATATSGVQLMAGTGSLALIAPPAPMPTILAGSFPARPAGCPTAWPTTAAENAKPGTGAWVIPATMNGPLAAYLTKVSATCGTTVDLKVTSGRPVSVVAYRVGYYQGLGGREVWRRDGVPTVVQPPPTIGGTANGHPLRMASAAHWSKTLTIPVDRNWAPGTYLIKVSDGRYATYAPLTVRDDTGRKHSLLIQQATTTWQAYNWYGGRSFYSSATTGSGRLTFDRPYAEGQGSGQFLPLEQGLVVWAESMGLDVTYWTDNDLDVFGGQLAARAGTIFLPGHDEYYSLRMRASISQAIKRGVNVASFGANATYRRITFTDSTRRSWDVDRYTAGGTSTLWRYLGDAYASQPLLGAEYSCGVYAGNLRTGSGWLFRGIPAGTVVPGFLAGEVDHVWPGLYKHPGLGIVAAGTAKCRSTGRATPMHATAYIAPSGARVFNGSTFAYGCFLVRRCPSNLGMPAQSVASRRVVTTMVANVTNWVGRGTIAVRSDTSAPELQVAVPNHRLATDDG</sequence>
<feature type="domain" description="N,N-dimethylformamidase beta subunit-like C-terminal" evidence="2">
    <location>
        <begin position="340"/>
        <end position="691"/>
    </location>
</feature>
<organism evidence="3 4">
    <name type="scientific">Kribbella shirazensis</name>
    <dbReference type="NCBI Taxonomy" id="1105143"/>
    <lineage>
        <taxon>Bacteria</taxon>
        <taxon>Bacillati</taxon>
        <taxon>Actinomycetota</taxon>
        <taxon>Actinomycetes</taxon>
        <taxon>Propionibacteriales</taxon>
        <taxon>Kribbellaceae</taxon>
        <taxon>Kribbella</taxon>
    </lineage>
</organism>
<evidence type="ECO:0000259" key="2">
    <source>
        <dbReference type="Pfam" id="PF20254"/>
    </source>
</evidence>